<keyword evidence="5" id="KW-1185">Reference proteome</keyword>
<evidence type="ECO:0000259" key="2">
    <source>
        <dbReference type="Pfam" id="PF01575"/>
    </source>
</evidence>
<name>A0ABN6UCI7_9NOCA</name>
<proteinExistence type="inferred from homology"/>
<dbReference type="Pfam" id="PF13452">
    <property type="entry name" value="FAS1_DH_region"/>
    <property type="match status" value="1"/>
</dbReference>
<dbReference type="InterPro" id="IPR029069">
    <property type="entry name" value="HotDog_dom_sf"/>
</dbReference>
<feature type="domain" description="FAS1-like dehydratase" evidence="3">
    <location>
        <begin position="24"/>
        <end position="150"/>
    </location>
</feature>
<dbReference type="InterPro" id="IPR039569">
    <property type="entry name" value="FAS1-like_DH_region"/>
</dbReference>
<accession>A0ABN6UCI7</accession>
<dbReference type="CDD" id="cd03453">
    <property type="entry name" value="SAV4209_like"/>
    <property type="match status" value="1"/>
</dbReference>
<reference evidence="4 5" key="1">
    <citation type="submission" date="2022-11" db="EMBL/GenBank/DDBJ databases">
        <title>Genome Sequencing of Nocardia sp. ON39_IFM12276 and assembly.</title>
        <authorList>
            <person name="Shimojima M."/>
            <person name="Toyokawa M."/>
            <person name="Uesaka K."/>
        </authorList>
    </citation>
    <scope>NUCLEOTIDE SEQUENCE [LARGE SCALE GENOMIC DNA]</scope>
    <source>
        <strain evidence="4 5">IFM 12276</strain>
    </source>
</reference>
<dbReference type="Gene3D" id="3.10.129.10">
    <property type="entry name" value="Hotdog Thioesterase"/>
    <property type="match status" value="2"/>
</dbReference>
<evidence type="ECO:0000313" key="5">
    <source>
        <dbReference type="Proteomes" id="UP001317870"/>
    </source>
</evidence>
<evidence type="ECO:0000259" key="3">
    <source>
        <dbReference type="Pfam" id="PF13452"/>
    </source>
</evidence>
<dbReference type="CDD" id="cd03441">
    <property type="entry name" value="R_hydratase_like"/>
    <property type="match status" value="1"/>
</dbReference>
<evidence type="ECO:0000256" key="1">
    <source>
        <dbReference type="ARBA" id="ARBA00005254"/>
    </source>
</evidence>
<sequence>MARIMSREQTMARPDIDVVPATQAGQRFRVRDHYEVGREKVREFARAVQNHHAAHQREADARALGYPGIIAPPTFASVIGMTATRALLDSVLIQYDLSQFLQTDQVFEIYRPILAGDRIRSEIVIESIRQFGDNDFIVVRFSLSNQHGEVAIVGSTTIVARRGAEADASLSDVVDNIMMHGRPLEPASAADLAHNEALVPLGVSPLVEPDAHEMATVHTAPAFDDLTPGDRLPDGAFRLTRGDLANYAGVSGDANPIHFSDHAAQLAGLPTVVAHGMLTMGLAGGYLTAWLGDPTAIQKFSVRFSGFVPVAADTASTVEFSGRVKSLDPSARTATILLGGTSEGRKLFGRAVAEVRLR</sequence>
<dbReference type="NCBIfam" id="NF040620">
    <property type="entry name" value="fused_HadA_HadB"/>
    <property type="match status" value="1"/>
</dbReference>
<dbReference type="PANTHER" id="PTHR43841">
    <property type="entry name" value="3-HYDROXYACYL-THIOESTER DEHYDRATASE HTDX-RELATED"/>
    <property type="match status" value="1"/>
</dbReference>
<dbReference type="SUPFAM" id="SSF54637">
    <property type="entry name" value="Thioesterase/thiol ester dehydrase-isomerase"/>
    <property type="match status" value="2"/>
</dbReference>
<dbReference type="InterPro" id="IPR002539">
    <property type="entry name" value="MaoC-like_dom"/>
</dbReference>
<organism evidence="4 5">
    <name type="scientific">Nocardia sputorum</name>
    <dbReference type="NCBI Taxonomy" id="2984338"/>
    <lineage>
        <taxon>Bacteria</taxon>
        <taxon>Bacillati</taxon>
        <taxon>Actinomycetota</taxon>
        <taxon>Actinomycetes</taxon>
        <taxon>Mycobacteriales</taxon>
        <taxon>Nocardiaceae</taxon>
        <taxon>Nocardia</taxon>
    </lineage>
</organism>
<dbReference type="PRINTS" id="PR01483">
    <property type="entry name" value="FASYNTHASE"/>
</dbReference>
<dbReference type="Pfam" id="PF01575">
    <property type="entry name" value="MaoC_dehydratas"/>
    <property type="match status" value="1"/>
</dbReference>
<comment type="similarity">
    <text evidence="1">Belongs to the enoyl-CoA hydratase/isomerase family.</text>
</comment>
<dbReference type="Proteomes" id="UP001317870">
    <property type="component" value="Chromosome"/>
</dbReference>
<evidence type="ECO:0000313" key="4">
    <source>
        <dbReference type="EMBL" id="BDU02987.1"/>
    </source>
</evidence>
<dbReference type="PANTHER" id="PTHR43841:SF3">
    <property type="entry name" value="(3R)-HYDROXYACYL-ACP DEHYDRATASE SUBUNIT HADB"/>
    <property type="match status" value="1"/>
</dbReference>
<feature type="domain" description="MaoC-like" evidence="2">
    <location>
        <begin position="238"/>
        <end position="322"/>
    </location>
</feature>
<dbReference type="EMBL" id="AP026978">
    <property type="protein sequence ID" value="BDU02987.1"/>
    <property type="molecule type" value="Genomic_DNA"/>
</dbReference>
<dbReference type="InterPro" id="IPR003965">
    <property type="entry name" value="Fatty_acid_synthase"/>
</dbReference>
<gene>
    <name evidence="4" type="ORF">IFM12276_60150</name>
</gene>
<protein>
    <submittedName>
        <fullName evidence="4">(R)-hydratase</fullName>
    </submittedName>
</protein>